<dbReference type="PROSITE" id="PS50109">
    <property type="entry name" value="HIS_KIN"/>
    <property type="match status" value="1"/>
</dbReference>
<evidence type="ECO:0000256" key="10">
    <source>
        <dbReference type="SAM" id="SignalP"/>
    </source>
</evidence>
<evidence type="ECO:0000259" key="11">
    <source>
        <dbReference type="PROSITE" id="PS50109"/>
    </source>
</evidence>
<organism evidence="12 13">
    <name type="scientific">Pseudoalteromonas caenipelagi</name>
    <dbReference type="NCBI Taxonomy" id="2726988"/>
    <lineage>
        <taxon>Bacteria</taxon>
        <taxon>Pseudomonadati</taxon>
        <taxon>Pseudomonadota</taxon>
        <taxon>Gammaproteobacteria</taxon>
        <taxon>Alteromonadales</taxon>
        <taxon>Pseudoalteromonadaceae</taxon>
        <taxon>Pseudoalteromonas</taxon>
    </lineage>
</organism>
<evidence type="ECO:0000256" key="1">
    <source>
        <dbReference type="ARBA" id="ARBA00000085"/>
    </source>
</evidence>
<dbReference type="GO" id="GO:0005524">
    <property type="term" value="F:ATP binding"/>
    <property type="evidence" value="ECO:0007669"/>
    <property type="project" value="UniProtKB-KW"/>
</dbReference>
<dbReference type="InterPro" id="IPR050351">
    <property type="entry name" value="BphY/WalK/GraS-like"/>
</dbReference>
<protein>
    <recommendedName>
        <fullName evidence="2">histidine kinase</fullName>
        <ecNumber evidence="2">2.7.13.3</ecNumber>
    </recommendedName>
</protein>
<dbReference type="SMART" id="SM00387">
    <property type="entry name" value="HATPase_c"/>
    <property type="match status" value="1"/>
</dbReference>
<keyword evidence="6 12" id="KW-0418">Kinase</keyword>
<keyword evidence="3" id="KW-0597">Phosphoprotein</keyword>
<dbReference type="InterPro" id="IPR004358">
    <property type="entry name" value="Sig_transdc_His_kin-like_C"/>
</dbReference>
<dbReference type="Gene3D" id="1.10.287.130">
    <property type="match status" value="1"/>
</dbReference>
<dbReference type="Gene3D" id="3.30.565.10">
    <property type="entry name" value="Histidine kinase-like ATPase, C-terminal domain"/>
    <property type="match status" value="1"/>
</dbReference>
<dbReference type="SUPFAM" id="SSF47384">
    <property type="entry name" value="Homodimeric domain of signal transducing histidine kinase"/>
    <property type="match status" value="1"/>
</dbReference>
<dbReference type="InterPro" id="IPR005467">
    <property type="entry name" value="His_kinase_dom"/>
</dbReference>
<keyword evidence="9" id="KW-1133">Transmembrane helix</keyword>
<comment type="caution">
    <text evidence="12">The sequence shown here is derived from an EMBL/GenBank/DDBJ whole genome shotgun (WGS) entry which is preliminary data.</text>
</comment>
<dbReference type="GO" id="GO:0007234">
    <property type="term" value="P:osmosensory signaling via phosphorelay pathway"/>
    <property type="evidence" value="ECO:0007669"/>
    <property type="project" value="TreeGrafter"/>
</dbReference>
<evidence type="ECO:0000256" key="3">
    <source>
        <dbReference type="ARBA" id="ARBA00022553"/>
    </source>
</evidence>
<keyword evidence="10" id="KW-0732">Signal</keyword>
<dbReference type="InterPro" id="IPR011990">
    <property type="entry name" value="TPR-like_helical_dom_sf"/>
</dbReference>
<evidence type="ECO:0000313" key="13">
    <source>
        <dbReference type="Proteomes" id="UP000586305"/>
    </source>
</evidence>
<dbReference type="CDD" id="cd00082">
    <property type="entry name" value="HisKA"/>
    <property type="match status" value="1"/>
</dbReference>
<reference evidence="12 13" key="1">
    <citation type="submission" date="2020-04" db="EMBL/GenBank/DDBJ databases">
        <title>Pseudoalteromonas caenipelagi sp. nov., isolated from a tidal flat.</title>
        <authorList>
            <person name="Park S."/>
            <person name="Yoon J.-H."/>
        </authorList>
    </citation>
    <scope>NUCLEOTIDE SEQUENCE [LARGE SCALE GENOMIC DNA]</scope>
    <source>
        <strain evidence="12 13">JBTF-M23</strain>
    </source>
</reference>
<dbReference type="GO" id="GO:0030295">
    <property type="term" value="F:protein kinase activator activity"/>
    <property type="evidence" value="ECO:0007669"/>
    <property type="project" value="TreeGrafter"/>
</dbReference>
<dbReference type="EC" id="2.7.13.3" evidence="2"/>
<evidence type="ECO:0000256" key="8">
    <source>
        <dbReference type="ARBA" id="ARBA00023012"/>
    </source>
</evidence>
<evidence type="ECO:0000256" key="5">
    <source>
        <dbReference type="ARBA" id="ARBA00022741"/>
    </source>
</evidence>
<keyword evidence="5" id="KW-0547">Nucleotide-binding</keyword>
<dbReference type="InterPro" id="IPR036097">
    <property type="entry name" value="HisK_dim/P_sf"/>
</dbReference>
<dbReference type="InterPro" id="IPR003661">
    <property type="entry name" value="HisK_dim/P_dom"/>
</dbReference>
<keyword evidence="4" id="KW-0808">Transferase</keyword>
<dbReference type="EMBL" id="JABBPG010000007">
    <property type="protein sequence ID" value="NOU51985.1"/>
    <property type="molecule type" value="Genomic_DNA"/>
</dbReference>
<evidence type="ECO:0000256" key="9">
    <source>
        <dbReference type="SAM" id="Phobius"/>
    </source>
</evidence>
<keyword evidence="8" id="KW-0902">Two-component regulatory system</keyword>
<dbReference type="GO" id="GO:0000156">
    <property type="term" value="F:phosphorelay response regulator activity"/>
    <property type="evidence" value="ECO:0007669"/>
    <property type="project" value="TreeGrafter"/>
</dbReference>
<dbReference type="RefSeq" id="WP_171627041.1">
    <property type="nucleotide sequence ID" value="NZ_JABBPG010000007.1"/>
</dbReference>
<dbReference type="Proteomes" id="UP000586305">
    <property type="component" value="Unassembled WGS sequence"/>
</dbReference>
<evidence type="ECO:0000256" key="4">
    <source>
        <dbReference type="ARBA" id="ARBA00022679"/>
    </source>
</evidence>
<dbReference type="PROSITE" id="PS51257">
    <property type="entry name" value="PROKAR_LIPOPROTEIN"/>
    <property type="match status" value="1"/>
</dbReference>
<evidence type="ECO:0000256" key="6">
    <source>
        <dbReference type="ARBA" id="ARBA00022777"/>
    </source>
</evidence>
<feature type="signal peptide" evidence="10">
    <location>
        <begin position="1"/>
        <end position="23"/>
    </location>
</feature>
<gene>
    <name evidence="12" type="ORF">HG263_15740</name>
</gene>
<keyword evidence="9" id="KW-0812">Transmembrane</keyword>
<keyword evidence="13" id="KW-1185">Reference proteome</keyword>
<dbReference type="Gene3D" id="1.25.40.10">
    <property type="entry name" value="Tetratricopeptide repeat domain"/>
    <property type="match status" value="1"/>
</dbReference>
<dbReference type="AlphaFoldDB" id="A0A849VFM5"/>
<feature type="transmembrane region" description="Helical" evidence="9">
    <location>
        <begin position="363"/>
        <end position="384"/>
    </location>
</feature>
<proteinExistence type="predicted"/>
<evidence type="ECO:0000256" key="7">
    <source>
        <dbReference type="ARBA" id="ARBA00022840"/>
    </source>
</evidence>
<dbReference type="GO" id="GO:0000155">
    <property type="term" value="F:phosphorelay sensor kinase activity"/>
    <property type="evidence" value="ECO:0007669"/>
    <property type="project" value="InterPro"/>
</dbReference>
<keyword evidence="9" id="KW-0472">Membrane</keyword>
<sequence length="656" mass="75022">MKSLSFYLNICLVVACLYSFAHAYQNNFGSDKEYLKQEILSITNSQIREHYLDVLHLLINSKTPKAFELLSHINSNIKTEQSQYLYLQYMLTAHAFSQLSLHNQATAHYLSAYELALIEKNQQRILINLAFIGDYFMHMQRHQEAYYYLSQYHDKATASDFLQHKHKSLNLLTELSIRQEKYQQAENYLNQALRLTYELPDSLPATRSYYLKGWLKYTLKQPDAAKWIIKSIASLEKHKAYEAKQKAQLHLFNIYLKTNEIAAALELADNMIAAKSPLLSLPTIIQLYSSAIEFYHSQNMQSRAAELVKPYIHAQNLLEKQRQLVDLKNYIAASELASKELDIIQLTKENELIAAKNNNIKQLTIVIVSACFFVTSLSILFLTLHTRKHKKLVTALEDLANTQKALTSEQNMSAMTTLVSGMAHQLNTPLGIIITSSSALSDALKTLKKRYKQKKLGSKDLELFIEHAEHALALTNSNSKKADGFIQRFKMISEHLEETRPTPFLINSFLQSKITQLMEQKSQQFTFQVNGPDIEIVSYPDVLYKVFEQLIENSCVHGAQNKTININIFISEKVTKNIIAIDYQDDGIGIPIEDIEKIFTPFFTTHSMQARLGIGMNIIYNSVVDIMQGSITCEHSHKGAKFIIEIPQNTKTNRVS</sequence>
<feature type="domain" description="Histidine kinase" evidence="11">
    <location>
        <begin position="421"/>
        <end position="650"/>
    </location>
</feature>
<feature type="chain" id="PRO_5032842779" description="histidine kinase" evidence="10">
    <location>
        <begin position="24"/>
        <end position="656"/>
    </location>
</feature>
<dbReference type="SUPFAM" id="SSF55874">
    <property type="entry name" value="ATPase domain of HSP90 chaperone/DNA topoisomerase II/histidine kinase"/>
    <property type="match status" value="1"/>
</dbReference>
<name>A0A849VFM5_9GAMM</name>
<comment type="catalytic activity">
    <reaction evidence="1">
        <text>ATP + protein L-histidine = ADP + protein N-phospho-L-histidine.</text>
        <dbReference type="EC" id="2.7.13.3"/>
    </reaction>
</comment>
<keyword evidence="7" id="KW-0067">ATP-binding</keyword>
<dbReference type="SUPFAM" id="SSF48452">
    <property type="entry name" value="TPR-like"/>
    <property type="match status" value="1"/>
</dbReference>
<dbReference type="InterPro" id="IPR003594">
    <property type="entry name" value="HATPase_dom"/>
</dbReference>
<dbReference type="PANTHER" id="PTHR42878">
    <property type="entry name" value="TWO-COMPONENT HISTIDINE KINASE"/>
    <property type="match status" value="1"/>
</dbReference>
<accession>A0A849VFM5</accession>
<evidence type="ECO:0000256" key="2">
    <source>
        <dbReference type="ARBA" id="ARBA00012438"/>
    </source>
</evidence>
<dbReference type="CDD" id="cd00075">
    <property type="entry name" value="HATPase"/>
    <property type="match status" value="1"/>
</dbReference>
<evidence type="ECO:0000313" key="12">
    <source>
        <dbReference type="EMBL" id="NOU51985.1"/>
    </source>
</evidence>
<dbReference type="PANTHER" id="PTHR42878:SF7">
    <property type="entry name" value="SENSOR HISTIDINE KINASE GLRK"/>
    <property type="match status" value="1"/>
</dbReference>
<dbReference type="PRINTS" id="PR00344">
    <property type="entry name" value="BCTRLSENSOR"/>
</dbReference>
<dbReference type="InterPro" id="IPR036890">
    <property type="entry name" value="HATPase_C_sf"/>
</dbReference>
<dbReference type="Pfam" id="PF02518">
    <property type="entry name" value="HATPase_c"/>
    <property type="match status" value="1"/>
</dbReference>